<dbReference type="PROSITE" id="PS00061">
    <property type="entry name" value="ADH_SHORT"/>
    <property type="match status" value="1"/>
</dbReference>
<dbReference type="FunFam" id="3.40.50.720:FF:000084">
    <property type="entry name" value="Short-chain dehydrogenase reductase"/>
    <property type="match status" value="1"/>
</dbReference>
<dbReference type="InterPro" id="IPR020904">
    <property type="entry name" value="Sc_DH/Rdtase_CS"/>
</dbReference>
<dbReference type="EMBL" id="CAVN010000097">
    <property type="protein sequence ID" value="CDF58377.1"/>
    <property type="molecule type" value="Genomic_DNA"/>
</dbReference>
<dbReference type="Gene3D" id="3.40.50.720">
    <property type="entry name" value="NAD(P)-binding Rossmann-like Domain"/>
    <property type="match status" value="1"/>
</dbReference>
<dbReference type="PANTHER" id="PTHR24321">
    <property type="entry name" value="DEHYDROGENASES, SHORT CHAIN"/>
    <property type="match status" value="1"/>
</dbReference>
<dbReference type="Pfam" id="PF13561">
    <property type="entry name" value="adh_short_C2"/>
    <property type="match status" value="1"/>
</dbReference>
<proteinExistence type="inferred from homology"/>
<evidence type="ECO:0000313" key="3">
    <source>
        <dbReference type="EMBL" id="CDF58377.1"/>
    </source>
</evidence>
<protein>
    <submittedName>
        <fullName evidence="3">Oxidoreductase, short chain dehydrogenase/reductase family</fullName>
    </submittedName>
</protein>
<dbReference type="InterPro" id="IPR036291">
    <property type="entry name" value="NAD(P)-bd_dom_sf"/>
</dbReference>
<dbReference type="InterPro" id="IPR002347">
    <property type="entry name" value="SDR_fam"/>
</dbReference>
<reference evidence="3" key="1">
    <citation type="submission" date="2013-03" db="EMBL/GenBank/DDBJ databases">
        <title>Draft genome sequence of the hydrogen-ethanol-producing anaerobic alkalithermophilic Caloramator celere.</title>
        <authorList>
            <person name="Ciranna A."/>
            <person name="Larjo A."/>
            <person name="Kivisto A."/>
            <person name="Santala V."/>
            <person name="Roos C."/>
            <person name="Karp M."/>
        </authorList>
    </citation>
    <scope>NUCLEOTIDE SEQUENCE [LARGE SCALE GENOMIC DNA]</scope>
    <source>
        <strain evidence="3">DSM 8682</strain>
    </source>
</reference>
<dbReference type="RefSeq" id="WP_018662399.1">
    <property type="nucleotide sequence ID" value="NZ_HF952018.1"/>
</dbReference>
<dbReference type="GO" id="GO:0016491">
    <property type="term" value="F:oxidoreductase activity"/>
    <property type="evidence" value="ECO:0007669"/>
    <property type="project" value="UniProtKB-KW"/>
</dbReference>
<dbReference type="OrthoDB" id="9803333at2"/>
<name>R7RQ83_9CLOT</name>
<dbReference type="SUPFAM" id="SSF51735">
    <property type="entry name" value="NAD(P)-binding Rossmann-fold domains"/>
    <property type="match status" value="1"/>
</dbReference>
<keyword evidence="4" id="KW-1185">Reference proteome</keyword>
<keyword evidence="2" id="KW-0560">Oxidoreductase</keyword>
<dbReference type="eggNOG" id="COG1028">
    <property type="taxonomic scope" value="Bacteria"/>
</dbReference>
<dbReference type="PRINTS" id="PR00081">
    <property type="entry name" value="GDHRDH"/>
</dbReference>
<accession>R7RQ83</accession>
<evidence type="ECO:0000256" key="2">
    <source>
        <dbReference type="ARBA" id="ARBA00023002"/>
    </source>
</evidence>
<dbReference type="HOGENOM" id="CLU_010194_1_0_9"/>
<dbReference type="Proteomes" id="UP000014923">
    <property type="component" value="Unassembled WGS sequence"/>
</dbReference>
<dbReference type="PANTHER" id="PTHR24321:SF8">
    <property type="entry name" value="ESTRADIOL 17-BETA-DEHYDROGENASE 8-RELATED"/>
    <property type="match status" value="1"/>
</dbReference>
<sequence length="252" mass="27794">MKKFKKTVIITGGGQGIGKGTAKRLLMENYNVVIAEIDMEAGKETENELKEYGEIKFIYCDVSKEEDVKNLVSETVSMYGRIDVLINNAAISINKPIEELSLGEWNRVISVNLTGAFLCSKYCAPYLKQSNGSIVNIASTRAFMSERDTEAYSASKGGIFSLTHALAVSLGPDVRVNCISPGWIEVSEWKKESIRKTPVLSEMDNKQHPAGRVGNVDDIASMILFLIDEKNSFITGANFIVDGGMTRKMIYV</sequence>
<comment type="caution">
    <text evidence="3">The sequence shown here is derived from an EMBL/GenBank/DDBJ whole genome shotgun (WGS) entry which is preliminary data.</text>
</comment>
<dbReference type="PRINTS" id="PR00080">
    <property type="entry name" value="SDRFAMILY"/>
</dbReference>
<dbReference type="GO" id="GO:0008206">
    <property type="term" value="P:bile acid metabolic process"/>
    <property type="evidence" value="ECO:0007669"/>
    <property type="project" value="UniProtKB-ARBA"/>
</dbReference>
<dbReference type="AlphaFoldDB" id="R7RQ83"/>
<organism evidence="3 4">
    <name type="scientific">Thermobrachium celere DSM 8682</name>
    <dbReference type="NCBI Taxonomy" id="941824"/>
    <lineage>
        <taxon>Bacteria</taxon>
        <taxon>Bacillati</taxon>
        <taxon>Bacillota</taxon>
        <taxon>Clostridia</taxon>
        <taxon>Eubacteriales</taxon>
        <taxon>Clostridiaceae</taxon>
        <taxon>Thermobrachium</taxon>
    </lineage>
</organism>
<gene>
    <name evidence="3" type="ORF">TCEL_00423</name>
</gene>
<evidence type="ECO:0000256" key="1">
    <source>
        <dbReference type="ARBA" id="ARBA00006484"/>
    </source>
</evidence>
<comment type="similarity">
    <text evidence="1">Belongs to the short-chain dehydrogenases/reductases (SDR) family.</text>
</comment>
<evidence type="ECO:0000313" key="4">
    <source>
        <dbReference type="Proteomes" id="UP000014923"/>
    </source>
</evidence>